<evidence type="ECO:0000313" key="8">
    <source>
        <dbReference type="EMBL" id="RTE08841.1"/>
    </source>
</evidence>
<evidence type="ECO:0000259" key="7">
    <source>
        <dbReference type="PROSITE" id="PS50850"/>
    </source>
</evidence>
<comment type="caution">
    <text evidence="8">The sequence shown here is derived from an EMBL/GenBank/DDBJ whole genome shotgun (WGS) entry which is preliminary data.</text>
</comment>
<evidence type="ECO:0000256" key="3">
    <source>
        <dbReference type="ARBA" id="ARBA00022692"/>
    </source>
</evidence>
<sequence>MRTAIWLYLFMFVAFFDLHAQYPILSPFALSLGAAPSFIGLIMGVYSLTHLPGNVMAGFGVDKYGSKIFIIFSLIVAGIILLFQSSVKDPWHLLYIRSISGFVLAFLSPACLSLLARIAKDRIHQSKLMAGNGLVHTLASVVSPAAGAVLVAKIGFTTAFSVLGWVLIATGVLAIFGVREKELLRKEPSSPAPLDAHGHGHHAFEDFNDSASGGPAIPWLFFLIPMALSCSQGILFFELPLMKSARESILTSGVFFTLVSLGALLSISFWFLNRVSPFLRTVCGSFALAVIFFGLAINWPIPLTVSLFLIGMAKGVIYPALAALLANITSANRYGRMFSLLSISYSIGAFIGPMLAGQLRGQISSYFIAFFILMLALSLLPLRTFKAPVTT</sequence>
<gene>
    <name evidence="8" type="ORF">EJQ19_15065</name>
</gene>
<feature type="transmembrane region" description="Helical" evidence="6">
    <location>
        <begin position="363"/>
        <end position="382"/>
    </location>
</feature>
<protein>
    <submittedName>
        <fullName evidence="8">MFS transporter</fullName>
    </submittedName>
</protein>
<keyword evidence="9" id="KW-1185">Reference proteome</keyword>
<dbReference type="PANTHER" id="PTHR23531:SF1">
    <property type="entry name" value="QUINOLENE RESISTANCE PROTEIN NORA"/>
    <property type="match status" value="1"/>
</dbReference>
<dbReference type="InterPro" id="IPR020846">
    <property type="entry name" value="MFS_dom"/>
</dbReference>
<evidence type="ECO:0000256" key="5">
    <source>
        <dbReference type="ARBA" id="ARBA00023136"/>
    </source>
</evidence>
<feature type="transmembrane region" description="Helical" evidence="6">
    <location>
        <begin position="128"/>
        <end position="152"/>
    </location>
</feature>
<dbReference type="Proteomes" id="UP000276128">
    <property type="component" value="Unassembled WGS sequence"/>
</dbReference>
<feature type="transmembrane region" description="Helical" evidence="6">
    <location>
        <begin position="216"/>
        <end position="237"/>
    </location>
</feature>
<evidence type="ECO:0000256" key="4">
    <source>
        <dbReference type="ARBA" id="ARBA00022989"/>
    </source>
</evidence>
<feature type="transmembrane region" description="Helical" evidence="6">
    <location>
        <begin position="278"/>
        <end position="299"/>
    </location>
</feature>
<name>A0A430JCV3_9BACL</name>
<dbReference type="GO" id="GO:0005886">
    <property type="term" value="C:plasma membrane"/>
    <property type="evidence" value="ECO:0007669"/>
    <property type="project" value="UniProtKB-SubCell"/>
</dbReference>
<feature type="transmembrane region" description="Helical" evidence="6">
    <location>
        <begin position="305"/>
        <end position="326"/>
    </location>
</feature>
<dbReference type="Pfam" id="PF07690">
    <property type="entry name" value="MFS_1"/>
    <property type="match status" value="1"/>
</dbReference>
<evidence type="ECO:0000256" key="6">
    <source>
        <dbReference type="SAM" id="Phobius"/>
    </source>
</evidence>
<dbReference type="AlphaFoldDB" id="A0A430JCV3"/>
<proteinExistence type="predicted"/>
<feature type="transmembrane region" description="Helical" evidence="6">
    <location>
        <begin position="158"/>
        <end position="178"/>
    </location>
</feature>
<dbReference type="InterPro" id="IPR052714">
    <property type="entry name" value="MFS_Exporter"/>
</dbReference>
<feature type="transmembrane region" description="Helical" evidence="6">
    <location>
        <begin position="93"/>
        <end position="116"/>
    </location>
</feature>
<keyword evidence="5 6" id="KW-0472">Membrane</keyword>
<comment type="subcellular location">
    <subcellularLocation>
        <location evidence="1">Cell membrane</location>
        <topology evidence="1">Multi-pass membrane protein</topology>
    </subcellularLocation>
</comment>
<feature type="transmembrane region" description="Helical" evidence="6">
    <location>
        <begin position="68"/>
        <end position="87"/>
    </location>
</feature>
<dbReference type="InterPro" id="IPR036259">
    <property type="entry name" value="MFS_trans_sf"/>
</dbReference>
<reference evidence="8 9" key="1">
    <citation type="submission" date="2018-12" db="EMBL/GenBank/DDBJ databases">
        <title>Bacillus ochoae sp. nov., Paenibacillus whitsoniae sp. nov., Paenibacillus spiritus sp. nov. Isolated from the Mars Exploration Rover during spacecraft assembly.</title>
        <authorList>
            <person name="Seuylemezian A."/>
            <person name="Vaishampayan P."/>
        </authorList>
    </citation>
    <scope>NUCLEOTIDE SEQUENCE [LARGE SCALE GENOMIC DNA]</scope>
    <source>
        <strain evidence="8 9">MER 54</strain>
    </source>
</reference>
<keyword evidence="3 6" id="KW-0812">Transmembrane</keyword>
<dbReference type="InterPro" id="IPR011701">
    <property type="entry name" value="MFS"/>
</dbReference>
<dbReference type="Gene3D" id="1.20.1250.20">
    <property type="entry name" value="MFS general substrate transporter like domains"/>
    <property type="match status" value="1"/>
</dbReference>
<organism evidence="8 9">
    <name type="scientific">Paenibacillus whitsoniae</name>
    <dbReference type="NCBI Taxonomy" id="2496558"/>
    <lineage>
        <taxon>Bacteria</taxon>
        <taxon>Bacillati</taxon>
        <taxon>Bacillota</taxon>
        <taxon>Bacilli</taxon>
        <taxon>Bacillales</taxon>
        <taxon>Paenibacillaceae</taxon>
        <taxon>Paenibacillus</taxon>
    </lineage>
</organism>
<keyword evidence="2" id="KW-0813">Transport</keyword>
<accession>A0A430JCV3</accession>
<dbReference type="PROSITE" id="PS50850">
    <property type="entry name" value="MFS"/>
    <property type="match status" value="1"/>
</dbReference>
<evidence type="ECO:0000256" key="1">
    <source>
        <dbReference type="ARBA" id="ARBA00004651"/>
    </source>
</evidence>
<dbReference type="EMBL" id="RXHU01000042">
    <property type="protein sequence ID" value="RTE08841.1"/>
    <property type="molecule type" value="Genomic_DNA"/>
</dbReference>
<dbReference type="SUPFAM" id="SSF103473">
    <property type="entry name" value="MFS general substrate transporter"/>
    <property type="match status" value="1"/>
</dbReference>
<keyword evidence="4 6" id="KW-1133">Transmembrane helix</keyword>
<feature type="domain" description="Major facilitator superfamily (MFS) profile" evidence="7">
    <location>
        <begin position="3"/>
        <end position="391"/>
    </location>
</feature>
<dbReference type="PANTHER" id="PTHR23531">
    <property type="entry name" value="QUINOLENE RESISTANCE PROTEIN NORA"/>
    <property type="match status" value="1"/>
</dbReference>
<feature type="transmembrane region" description="Helical" evidence="6">
    <location>
        <begin position="249"/>
        <end position="271"/>
    </location>
</feature>
<evidence type="ECO:0000256" key="2">
    <source>
        <dbReference type="ARBA" id="ARBA00022448"/>
    </source>
</evidence>
<dbReference type="GO" id="GO:0022857">
    <property type="term" value="F:transmembrane transporter activity"/>
    <property type="evidence" value="ECO:0007669"/>
    <property type="project" value="InterPro"/>
</dbReference>
<evidence type="ECO:0000313" key="9">
    <source>
        <dbReference type="Proteomes" id="UP000276128"/>
    </source>
</evidence>
<dbReference type="RefSeq" id="WP_126142057.1">
    <property type="nucleotide sequence ID" value="NZ_RXHU01000042.1"/>
</dbReference>
<dbReference type="OrthoDB" id="2957734at2"/>
<feature type="transmembrane region" description="Helical" evidence="6">
    <location>
        <begin position="338"/>
        <end position="357"/>
    </location>
</feature>